<reference evidence="2" key="1">
    <citation type="submission" date="2021-03" db="EMBL/GenBank/DDBJ databases">
        <title>Draft genome sequence of rust myrtle Austropuccinia psidii MF-1, a brazilian biotype.</title>
        <authorList>
            <person name="Quecine M.C."/>
            <person name="Pachon D.M.R."/>
            <person name="Bonatelli M.L."/>
            <person name="Correr F.H."/>
            <person name="Franceschini L.M."/>
            <person name="Leite T.F."/>
            <person name="Margarido G.R.A."/>
            <person name="Almeida C.A."/>
            <person name="Ferrarezi J.A."/>
            <person name="Labate C.A."/>
        </authorList>
    </citation>
    <scope>NUCLEOTIDE SEQUENCE</scope>
    <source>
        <strain evidence="2">MF-1</strain>
    </source>
</reference>
<feature type="compositionally biased region" description="Basic and acidic residues" evidence="1">
    <location>
        <begin position="101"/>
        <end position="112"/>
    </location>
</feature>
<dbReference type="Proteomes" id="UP000765509">
    <property type="component" value="Unassembled WGS sequence"/>
</dbReference>
<feature type="compositionally biased region" description="Basic and acidic residues" evidence="1">
    <location>
        <begin position="50"/>
        <end position="64"/>
    </location>
</feature>
<name>A0A9Q3FM87_9BASI</name>
<protein>
    <submittedName>
        <fullName evidence="2">Uncharacterized protein</fullName>
    </submittedName>
</protein>
<feature type="compositionally biased region" description="Basic residues" evidence="1">
    <location>
        <begin position="83"/>
        <end position="100"/>
    </location>
</feature>
<evidence type="ECO:0000313" key="3">
    <source>
        <dbReference type="Proteomes" id="UP000765509"/>
    </source>
</evidence>
<feature type="region of interest" description="Disordered" evidence="1">
    <location>
        <begin position="50"/>
        <end position="121"/>
    </location>
</feature>
<proteinExistence type="predicted"/>
<dbReference type="AlphaFoldDB" id="A0A9Q3FM87"/>
<organism evidence="2 3">
    <name type="scientific">Austropuccinia psidii MF-1</name>
    <dbReference type="NCBI Taxonomy" id="1389203"/>
    <lineage>
        <taxon>Eukaryota</taxon>
        <taxon>Fungi</taxon>
        <taxon>Dikarya</taxon>
        <taxon>Basidiomycota</taxon>
        <taxon>Pucciniomycotina</taxon>
        <taxon>Pucciniomycetes</taxon>
        <taxon>Pucciniales</taxon>
        <taxon>Sphaerophragmiaceae</taxon>
        <taxon>Austropuccinia</taxon>
    </lineage>
</organism>
<gene>
    <name evidence="2" type="ORF">O181_081364</name>
</gene>
<comment type="caution">
    <text evidence="2">The sequence shown here is derived from an EMBL/GenBank/DDBJ whole genome shotgun (WGS) entry which is preliminary data.</text>
</comment>
<dbReference type="EMBL" id="AVOT02046326">
    <property type="protein sequence ID" value="MBW0541649.1"/>
    <property type="molecule type" value="Genomic_DNA"/>
</dbReference>
<sequence>MNSYLHIKGFLGHEKTIELLGGYIQLYCKYKVKKTNNWLKNQIISSTDQKKDLEMPQALEKEEPVASFSSNPAPEQFKDKPKGPQKKQRCPRTIKAREKKKTIGTDLTHEVKGFPNGNLQL</sequence>
<evidence type="ECO:0000256" key="1">
    <source>
        <dbReference type="SAM" id="MobiDB-lite"/>
    </source>
</evidence>
<accession>A0A9Q3FM87</accession>
<keyword evidence="3" id="KW-1185">Reference proteome</keyword>
<evidence type="ECO:0000313" key="2">
    <source>
        <dbReference type="EMBL" id="MBW0541649.1"/>
    </source>
</evidence>